<organism evidence="1 2">
    <name type="scientific">Allacma fusca</name>
    <dbReference type="NCBI Taxonomy" id="39272"/>
    <lineage>
        <taxon>Eukaryota</taxon>
        <taxon>Metazoa</taxon>
        <taxon>Ecdysozoa</taxon>
        <taxon>Arthropoda</taxon>
        <taxon>Hexapoda</taxon>
        <taxon>Collembola</taxon>
        <taxon>Symphypleona</taxon>
        <taxon>Sminthuridae</taxon>
        <taxon>Allacma</taxon>
    </lineage>
</organism>
<feature type="non-terminal residue" evidence="1">
    <location>
        <position position="1"/>
    </location>
</feature>
<comment type="caution">
    <text evidence="1">The sequence shown here is derived from an EMBL/GenBank/DDBJ whole genome shotgun (WGS) entry which is preliminary data.</text>
</comment>
<name>A0A8J2P9P1_9HEXA</name>
<accession>A0A8J2P9P1</accession>
<reference evidence="1" key="1">
    <citation type="submission" date="2021-06" db="EMBL/GenBank/DDBJ databases">
        <authorList>
            <person name="Hodson N. C."/>
            <person name="Mongue J. A."/>
            <person name="Jaron S. K."/>
        </authorList>
    </citation>
    <scope>NUCLEOTIDE SEQUENCE</scope>
</reference>
<dbReference type="Proteomes" id="UP000708208">
    <property type="component" value="Unassembled WGS sequence"/>
</dbReference>
<keyword evidence="2" id="KW-1185">Reference proteome</keyword>
<sequence>MDANIPDPLQIELYLVNDMLDSIVETMDDIERKSHSQSLSQDMYQKQNLFLQPGRSHESQYDQYLPLAYKRDAHNYFQNVSKLLNNPRLHTVQTSSIRMIKCHLCQKSVNSESALDHYSLH</sequence>
<evidence type="ECO:0000313" key="2">
    <source>
        <dbReference type="Proteomes" id="UP000708208"/>
    </source>
</evidence>
<proteinExistence type="predicted"/>
<gene>
    <name evidence="1" type="ORF">AFUS01_LOCUS24914</name>
</gene>
<evidence type="ECO:0000313" key="1">
    <source>
        <dbReference type="EMBL" id="CAG7786342.1"/>
    </source>
</evidence>
<protein>
    <submittedName>
        <fullName evidence="1">Uncharacterized protein</fullName>
    </submittedName>
</protein>
<dbReference type="AlphaFoldDB" id="A0A8J2P9P1"/>
<dbReference type="EMBL" id="CAJVCH010315855">
    <property type="protein sequence ID" value="CAG7786342.1"/>
    <property type="molecule type" value="Genomic_DNA"/>
</dbReference>